<reference evidence="1" key="2">
    <citation type="journal article" date="2015" name="Fish Shellfish Immunol.">
        <title>Early steps in the European eel (Anguilla anguilla)-Vibrio vulnificus interaction in the gills: Role of the RtxA13 toxin.</title>
        <authorList>
            <person name="Callol A."/>
            <person name="Pajuelo D."/>
            <person name="Ebbesson L."/>
            <person name="Teles M."/>
            <person name="MacKenzie S."/>
            <person name="Amaro C."/>
        </authorList>
    </citation>
    <scope>NUCLEOTIDE SEQUENCE</scope>
</reference>
<reference evidence="1" key="1">
    <citation type="submission" date="2014-11" db="EMBL/GenBank/DDBJ databases">
        <authorList>
            <person name="Amaro Gonzalez C."/>
        </authorList>
    </citation>
    <scope>NUCLEOTIDE SEQUENCE</scope>
</reference>
<name>A0A0E9UKB2_ANGAN</name>
<organism evidence="1">
    <name type="scientific">Anguilla anguilla</name>
    <name type="common">European freshwater eel</name>
    <name type="synonym">Muraena anguilla</name>
    <dbReference type="NCBI Taxonomy" id="7936"/>
    <lineage>
        <taxon>Eukaryota</taxon>
        <taxon>Metazoa</taxon>
        <taxon>Chordata</taxon>
        <taxon>Craniata</taxon>
        <taxon>Vertebrata</taxon>
        <taxon>Euteleostomi</taxon>
        <taxon>Actinopterygii</taxon>
        <taxon>Neopterygii</taxon>
        <taxon>Teleostei</taxon>
        <taxon>Anguilliformes</taxon>
        <taxon>Anguillidae</taxon>
        <taxon>Anguilla</taxon>
    </lineage>
</organism>
<dbReference type="AlphaFoldDB" id="A0A0E9UKB2"/>
<accession>A0A0E9UKB2</accession>
<protein>
    <submittedName>
        <fullName evidence="1">Uncharacterized protein</fullName>
    </submittedName>
</protein>
<dbReference type="EMBL" id="GBXM01042857">
    <property type="protein sequence ID" value="JAH65720.1"/>
    <property type="molecule type" value="Transcribed_RNA"/>
</dbReference>
<evidence type="ECO:0000313" key="1">
    <source>
        <dbReference type="EMBL" id="JAH65720.1"/>
    </source>
</evidence>
<proteinExistence type="predicted"/>
<sequence length="51" mass="6096">MPIKFTSEQLLHLHMLQSIRGNIILLDLYKFKIQSHCIHCDLFSIYPGEFY</sequence>